<reference evidence="8" key="1">
    <citation type="journal article" date="2019" name="Int. J. Syst. Evol. Microbiol.">
        <title>The Global Catalogue of Microorganisms (GCM) 10K type strain sequencing project: providing services to taxonomists for standard genome sequencing and annotation.</title>
        <authorList>
            <consortium name="The Broad Institute Genomics Platform"/>
            <consortium name="The Broad Institute Genome Sequencing Center for Infectious Disease"/>
            <person name="Wu L."/>
            <person name="Ma J."/>
        </authorList>
    </citation>
    <scope>NUCLEOTIDE SEQUENCE [LARGE SCALE GENOMIC DNA]</scope>
    <source>
        <strain evidence="8">CCUG 60898</strain>
    </source>
</reference>
<dbReference type="GO" id="GO:0016746">
    <property type="term" value="F:acyltransferase activity"/>
    <property type="evidence" value="ECO:0007669"/>
    <property type="project" value="UniProtKB-KW"/>
</dbReference>
<accession>A0ABW3IG53</accession>
<proteinExistence type="predicted"/>
<keyword evidence="4" id="KW-0443">Lipid metabolism</keyword>
<dbReference type="SMART" id="SM00563">
    <property type="entry name" value="PlsC"/>
    <property type="match status" value="1"/>
</dbReference>
<keyword evidence="2" id="KW-0444">Lipid biosynthesis</keyword>
<dbReference type="Proteomes" id="UP001597100">
    <property type="component" value="Unassembled WGS sequence"/>
</dbReference>
<sequence length="605" mass="70247">MGIVSAKEVARFMNLDKFGFLGTSVGWIVLQSTRLSVINKEYEKRKNLPATEFIDSILEAFEIDFEIPEEDLKRIPKTGPFITISNHPLGGIDGMILLKLLLAKREDYKVIANFLLQRIEPLESYIMPVNPFEDHKEAKSSLKGIKDAILHIREGKALGIFPAGEVSTYRDHRMIVDRPWDPAAMKLIQKANVPIIPIYFHAKNSTFFYRLASLSDVLRTAKLPSEMLSQKKRKIKVRIGNAINPSDIEEIPTIEALTAFLRRKTYMLANAFEKKPFFKGLPKNLKKTRAPKEIVEATRDDLMIEEVENCRKMDKRLLESKNYEVFLAKKEIIPNILKEIGRLREITFRAIGEGTNNPIDLDEFDDYYYHMFLWDNEANKLAGAYRMGMGCEIYEKYGINGFYLQDLFRFEPELHTMMSQSIEMGRAFIIKEYQQKPMPLFLLWKGIVHCTLRFPSHKYLIGGVSISNKFSNFSKSLMIEFMRSHYYDPYIAQYVRPKKEFKVKLKDGDKDFVFDETQADLNKFDKIIDEVEPGSLRLPVLIKKYIKQNAKVIAFNVDPLFNDAVDGLMYIRIADLPESTVKPVMEEFQVELERKVTEMRKQEKN</sequence>
<dbReference type="Pfam" id="PF13444">
    <property type="entry name" value="Acetyltransf_5"/>
    <property type="match status" value="1"/>
</dbReference>
<dbReference type="RefSeq" id="WP_380739074.1">
    <property type="nucleotide sequence ID" value="NZ_JBHTJP010000035.1"/>
</dbReference>
<dbReference type="PANTHER" id="PTHR37323:SF1">
    <property type="entry name" value="L-ORNITHINE N(ALPHA)-ACYLTRANSFERASE"/>
    <property type="match status" value="1"/>
</dbReference>
<evidence type="ECO:0000256" key="3">
    <source>
        <dbReference type="ARBA" id="ARBA00022679"/>
    </source>
</evidence>
<gene>
    <name evidence="7" type="ORF">ACFQ1G_09775</name>
</gene>
<dbReference type="Pfam" id="PF19576">
    <property type="entry name" value="Acyltransf_2"/>
    <property type="match status" value="1"/>
</dbReference>
<dbReference type="InterPro" id="IPR002123">
    <property type="entry name" value="Plipid/glycerol_acylTrfase"/>
</dbReference>
<dbReference type="EC" id="2.3.1.-" evidence="7"/>
<organism evidence="7 8">
    <name type="scientific">Salinimicrobium gaetbulicola</name>
    <dbReference type="NCBI Taxonomy" id="999702"/>
    <lineage>
        <taxon>Bacteria</taxon>
        <taxon>Pseudomonadati</taxon>
        <taxon>Bacteroidota</taxon>
        <taxon>Flavobacteriia</taxon>
        <taxon>Flavobacteriales</taxon>
        <taxon>Flavobacteriaceae</taxon>
        <taxon>Salinimicrobium</taxon>
    </lineage>
</organism>
<dbReference type="SUPFAM" id="SSF55729">
    <property type="entry name" value="Acyl-CoA N-acyltransferases (Nat)"/>
    <property type="match status" value="1"/>
</dbReference>
<keyword evidence="3 7" id="KW-0808">Transferase</keyword>
<keyword evidence="8" id="KW-1185">Reference proteome</keyword>
<evidence type="ECO:0000256" key="2">
    <source>
        <dbReference type="ARBA" id="ARBA00022516"/>
    </source>
</evidence>
<evidence type="ECO:0000313" key="7">
    <source>
        <dbReference type="EMBL" id="MFD0977081.1"/>
    </source>
</evidence>
<comment type="caution">
    <text evidence="7">The sequence shown here is derived from an EMBL/GenBank/DDBJ whole genome shotgun (WGS) entry which is preliminary data.</text>
</comment>
<comment type="pathway">
    <text evidence="1">Lipid metabolism.</text>
</comment>
<evidence type="ECO:0000256" key="4">
    <source>
        <dbReference type="ARBA" id="ARBA00023098"/>
    </source>
</evidence>
<protein>
    <submittedName>
        <fullName evidence="7">GNAT family N-acyltransferase</fullName>
        <ecNumber evidence="7">2.3.1.-</ecNumber>
    </submittedName>
</protein>
<dbReference type="InterPro" id="IPR016181">
    <property type="entry name" value="Acyl_CoA_acyltransferase"/>
</dbReference>
<evidence type="ECO:0000259" key="6">
    <source>
        <dbReference type="SMART" id="SM00563"/>
    </source>
</evidence>
<dbReference type="InterPro" id="IPR045746">
    <property type="entry name" value="ACT14924-like_Acyltransf_dom"/>
</dbReference>
<dbReference type="InterPro" id="IPR052351">
    <property type="entry name" value="Ornithine_N-alpha-AT"/>
</dbReference>
<keyword evidence="5 7" id="KW-0012">Acyltransferase</keyword>
<evidence type="ECO:0000256" key="5">
    <source>
        <dbReference type="ARBA" id="ARBA00023315"/>
    </source>
</evidence>
<dbReference type="SUPFAM" id="SSF69593">
    <property type="entry name" value="Glycerol-3-phosphate (1)-acyltransferase"/>
    <property type="match status" value="1"/>
</dbReference>
<dbReference type="PANTHER" id="PTHR37323">
    <property type="entry name" value="GCN5-RELATED N-ACETYLTRANSFERASE"/>
    <property type="match status" value="1"/>
</dbReference>
<dbReference type="EMBL" id="JBHTJP010000035">
    <property type="protein sequence ID" value="MFD0977081.1"/>
    <property type="molecule type" value="Genomic_DNA"/>
</dbReference>
<name>A0ABW3IG53_9FLAO</name>
<evidence type="ECO:0000256" key="1">
    <source>
        <dbReference type="ARBA" id="ARBA00005189"/>
    </source>
</evidence>
<dbReference type="CDD" id="cd07986">
    <property type="entry name" value="LPLAT_ACT14924-like"/>
    <property type="match status" value="1"/>
</dbReference>
<evidence type="ECO:0000313" key="8">
    <source>
        <dbReference type="Proteomes" id="UP001597100"/>
    </source>
</evidence>
<feature type="domain" description="Phospholipid/glycerol acyltransferase" evidence="6">
    <location>
        <begin position="81"/>
        <end position="203"/>
    </location>
</feature>